<evidence type="ECO:0008006" key="5">
    <source>
        <dbReference type="Google" id="ProtNLM"/>
    </source>
</evidence>
<keyword evidence="1" id="KW-0812">Transmembrane</keyword>
<keyword evidence="4" id="KW-1185">Reference proteome</keyword>
<dbReference type="Proteomes" id="UP000297477">
    <property type="component" value="Unassembled WGS sequence"/>
</dbReference>
<gene>
    <name evidence="3" type="ORF">E4A49_06015</name>
</gene>
<accession>A0ABY2JZY0</accession>
<evidence type="ECO:0000256" key="1">
    <source>
        <dbReference type="SAM" id="Phobius"/>
    </source>
</evidence>
<dbReference type="EMBL" id="SPKT01000009">
    <property type="protein sequence ID" value="TFH99468.1"/>
    <property type="molecule type" value="Genomic_DNA"/>
</dbReference>
<keyword evidence="1" id="KW-1133">Transmembrane helix</keyword>
<evidence type="ECO:0000256" key="2">
    <source>
        <dbReference type="SAM" id="SignalP"/>
    </source>
</evidence>
<comment type="caution">
    <text evidence="3">The sequence shown here is derived from an EMBL/GenBank/DDBJ whole genome shotgun (WGS) entry which is preliminary data.</text>
</comment>
<reference evidence="3 4" key="1">
    <citation type="submission" date="2019-03" db="EMBL/GenBank/DDBJ databases">
        <title>Reclassification of Micrococcus aloeverae and Micrococcus yunnanensis as later heterotypic synonyms of Micrococcus luteus.</title>
        <authorList>
            <person name="Huang C.-H."/>
        </authorList>
    </citation>
    <scope>NUCLEOTIDE SEQUENCE [LARGE SCALE GENOMIC DNA]</scope>
    <source>
        <strain evidence="3 4">BCRC 12151</strain>
    </source>
</reference>
<organism evidence="3 4">
    <name type="scientific">Micrococcus lylae</name>
    <dbReference type="NCBI Taxonomy" id="1273"/>
    <lineage>
        <taxon>Bacteria</taxon>
        <taxon>Bacillati</taxon>
        <taxon>Actinomycetota</taxon>
        <taxon>Actinomycetes</taxon>
        <taxon>Micrococcales</taxon>
        <taxon>Micrococcaceae</taxon>
        <taxon>Micrococcus</taxon>
    </lineage>
</organism>
<protein>
    <recommendedName>
        <fullName evidence="5">Integral membrane protein</fullName>
    </recommendedName>
</protein>
<feature type="transmembrane region" description="Helical" evidence="1">
    <location>
        <begin position="248"/>
        <end position="270"/>
    </location>
</feature>
<feature type="transmembrane region" description="Helical" evidence="1">
    <location>
        <begin position="55"/>
        <end position="76"/>
    </location>
</feature>
<feature type="chain" id="PRO_5046367443" description="Integral membrane protein" evidence="2">
    <location>
        <begin position="22"/>
        <end position="271"/>
    </location>
</feature>
<keyword evidence="2" id="KW-0732">Signal</keyword>
<feature type="transmembrane region" description="Helical" evidence="1">
    <location>
        <begin position="28"/>
        <end position="43"/>
    </location>
</feature>
<feature type="transmembrane region" description="Helical" evidence="1">
    <location>
        <begin position="204"/>
        <end position="227"/>
    </location>
</feature>
<feature type="transmembrane region" description="Helical" evidence="1">
    <location>
        <begin position="179"/>
        <end position="198"/>
    </location>
</feature>
<feature type="transmembrane region" description="Helical" evidence="1">
    <location>
        <begin position="146"/>
        <end position="167"/>
    </location>
</feature>
<keyword evidence="1" id="KW-0472">Membrane</keyword>
<feature type="transmembrane region" description="Helical" evidence="1">
    <location>
        <begin position="121"/>
        <end position="140"/>
    </location>
</feature>
<feature type="transmembrane region" description="Helical" evidence="1">
    <location>
        <begin position="88"/>
        <end position="109"/>
    </location>
</feature>
<name>A0ABY2JZY0_9MICC</name>
<feature type="signal peptide" evidence="2">
    <location>
        <begin position="1"/>
        <end position="21"/>
    </location>
</feature>
<sequence length="271" mass="27347">MMRLSMALAAALAAVVLSAAAFVGPLAVSAVAVVVILVIAWGWPRQLGSPARISLSVTLAVVGLVSLGLTLLWGHVGLGEPEKGALGLFQPMAVVAGWGVIAAFMVQLFRGTGRPLRLESTVATMGGVMIVVMTSGWAALAQWNAMPLAPILLLSIGATVALVSLLGLTPWMQGRPGTLAAVLIPLSVLIAVASGLVLDAEPRKLAIAAVAALASSTLVALTAATAPSAKPRPEDRPVATTLRPRRPGFALAMAPVGAAGVIGHVILALLG</sequence>
<evidence type="ECO:0000313" key="3">
    <source>
        <dbReference type="EMBL" id="TFH99468.1"/>
    </source>
</evidence>
<evidence type="ECO:0000313" key="4">
    <source>
        <dbReference type="Proteomes" id="UP000297477"/>
    </source>
</evidence>
<proteinExistence type="predicted"/>